<dbReference type="EMBL" id="JAVLVT010000002">
    <property type="protein sequence ID" value="MDS1269887.1"/>
    <property type="molecule type" value="Genomic_DNA"/>
</dbReference>
<evidence type="ECO:0000256" key="1">
    <source>
        <dbReference type="ARBA" id="ARBA00009013"/>
    </source>
</evidence>
<dbReference type="Gene3D" id="3.30.750.24">
    <property type="entry name" value="STAS domain"/>
    <property type="match status" value="1"/>
</dbReference>
<keyword evidence="5" id="KW-1185">Reference proteome</keyword>
<comment type="similarity">
    <text evidence="1 2">Belongs to the anti-sigma-factor antagonist family.</text>
</comment>
<dbReference type="PANTHER" id="PTHR33495:SF2">
    <property type="entry name" value="ANTI-SIGMA FACTOR ANTAGONIST TM_1081-RELATED"/>
    <property type="match status" value="1"/>
</dbReference>
<sequence length="116" mass="12296">MSALKTTPTSHEHAVVVELDGEIDIATAEDFRAEITALAETPGTHAILDCERLSFIDSSGLRALIQCHKVAQQHSSQIALAAATHRVAQILHVTAIDRRIPVHATVADALRSGGSA</sequence>
<dbReference type="InterPro" id="IPR003658">
    <property type="entry name" value="Anti-sigma_ant"/>
</dbReference>
<proteinExistence type="inferred from homology"/>
<accession>A0ABU2H3K3</accession>
<dbReference type="SUPFAM" id="SSF52091">
    <property type="entry name" value="SpoIIaa-like"/>
    <property type="match status" value="1"/>
</dbReference>
<evidence type="ECO:0000259" key="3">
    <source>
        <dbReference type="PROSITE" id="PS50801"/>
    </source>
</evidence>
<evidence type="ECO:0000256" key="2">
    <source>
        <dbReference type="RuleBase" id="RU003749"/>
    </source>
</evidence>
<dbReference type="CDD" id="cd07043">
    <property type="entry name" value="STAS_anti-anti-sigma_factors"/>
    <property type="match status" value="1"/>
</dbReference>
<dbReference type="InterPro" id="IPR036513">
    <property type="entry name" value="STAS_dom_sf"/>
</dbReference>
<dbReference type="RefSeq" id="WP_310911421.1">
    <property type="nucleotide sequence ID" value="NZ_JAVLVT010000002.1"/>
</dbReference>
<dbReference type="InterPro" id="IPR002645">
    <property type="entry name" value="STAS_dom"/>
</dbReference>
<evidence type="ECO:0000313" key="5">
    <source>
        <dbReference type="Proteomes" id="UP001250214"/>
    </source>
</evidence>
<dbReference type="NCBIfam" id="TIGR00377">
    <property type="entry name" value="ant_ant_sig"/>
    <property type="match status" value="1"/>
</dbReference>
<organism evidence="4 5">
    <name type="scientific">Lipingzhangella rawalii</name>
    <dbReference type="NCBI Taxonomy" id="2055835"/>
    <lineage>
        <taxon>Bacteria</taxon>
        <taxon>Bacillati</taxon>
        <taxon>Actinomycetota</taxon>
        <taxon>Actinomycetes</taxon>
        <taxon>Streptosporangiales</taxon>
        <taxon>Nocardiopsidaceae</taxon>
        <taxon>Lipingzhangella</taxon>
    </lineage>
</organism>
<comment type="caution">
    <text evidence="4">The sequence shown here is derived from an EMBL/GenBank/DDBJ whole genome shotgun (WGS) entry which is preliminary data.</text>
</comment>
<gene>
    <name evidence="4" type="ORF">RIF23_06215</name>
</gene>
<dbReference type="Pfam" id="PF01740">
    <property type="entry name" value="STAS"/>
    <property type="match status" value="1"/>
</dbReference>
<evidence type="ECO:0000313" key="4">
    <source>
        <dbReference type="EMBL" id="MDS1269887.1"/>
    </source>
</evidence>
<reference evidence="5" key="1">
    <citation type="submission" date="2023-07" db="EMBL/GenBank/DDBJ databases">
        <title>Novel species in the genus Lipingzhangella isolated from Sambhar Salt Lake.</title>
        <authorList>
            <person name="Jiya N."/>
            <person name="Kajale S."/>
            <person name="Sharma A."/>
        </authorList>
    </citation>
    <scope>NUCLEOTIDE SEQUENCE [LARGE SCALE GENOMIC DNA]</scope>
    <source>
        <strain evidence="5">LS1_29</strain>
    </source>
</reference>
<dbReference type="Proteomes" id="UP001250214">
    <property type="component" value="Unassembled WGS sequence"/>
</dbReference>
<feature type="domain" description="STAS" evidence="3">
    <location>
        <begin position="4"/>
        <end position="113"/>
    </location>
</feature>
<dbReference type="PANTHER" id="PTHR33495">
    <property type="entry name" value="ANTI-SIGMA FACTOR ANTAGONIST TM_1081-RELATED-RELATED"/>
    <property type="match status" value="1"/>
</dbReference>
<dbReference type="PROSITE" id="PS50801">
    <property type="entry name" value="STAS"/>
    <property type="match status" value="1"/>
</dbReference>
<protein>
    <recommendedName>
        <fullName evidence="2">Anti-sigma factor antagonist</fullName>
    </recommendedName>
</protein>
<name>A0ABU2H3K3_9ACTN</name>